<protein>
    <submittedName>
        <fullName evidence="2">Uncharacterized protein</fullName>
    </submittedName>
</protein>
<name>A0A699WD63_TANCI</name>
<accession>A0A699WD63</accession>
<feature type="region of interest" description="Disordered" evidence="1">
    <location>
        <begin position="39"/>
        <end position="81"/>
    </location>
</feature>
<evidence type="ECO:0000313" key="2">
    <source>
        <dbReference type="EMBL" id="GFD45257.1"/>
    </source>
</evidence>
<organism evidence="2">
    <name type="scientific">Tanacetum cinerariifolium</name>
    <name type="common">Dalmatian daisy</name>
    <name type="synonym">Chrysanthemum cinerariifolium</name>
    <dbReference type="NCBI Taxonomy" id="118510"/>
    <lineage>
        <taxon>Eukaryota</taxon>
        <taxon>Viridiplantae</taxon>
        <taxon>Streptophyta</taxon>
        <taxon>Embryophyta</taxon>
        <taxon>Tracheophyta</taxon>
        <taxon>Spermatophyta</taxon>
        <taxon>Magnoliopsida</taxon>
        <taxon>eudicotyledons</taxon>
        <taxon>Gunneridae</taxon>
        <taxon>Pentapetalae</taxon>
        <taxon>asterids</taxon>
        <taxon>campanulids</taxon>
        <taxon>Asterales</taxon>
        <taxon>Asteraceae</taxon>
        <taxon>Asteroideae</taxon>
        <taxon>Anthemideae</taxon>
        <taxon>Anthemidinae</taxon>
        <taxon>Tanacetum</taxon>
    </lineage>
</organism>
<reference evidence="2" key="1">
    <citation type="journal article" date="2019" name="Sci. Rep.">
        <title>Draft genome of Tanacetum cinerariifolium, the natural source of mosquito coil.</title>
        <authorList>
            <person name="Yamashiro T."/>
            <person name="Shiraishi A."/>
            <person name="Satake H."/>
            <person name="Nakayama K."/>
        </authorList>
    </citation>
    <scope>NUCLEOTIDE SEQUENCE</scope>
</reference>
<gene>
    <name evidence="2" type="ORF">Tci_917226</name>
</gene>
<sequence length="81" mass="8271">SLIRAPNPTKVKTGSRPRAPHELSLLALTAPRVIEMDEPAAATDSSGETAALKVPPPEEVSITTVPGGDQAAPVAVEPPVV</sequence>
<feature type="non-terminal residue" evidence="2">
    <location>
        <position position="81"/>
    </location>
</feature>
<proteinExistence type="predicted"/>
<comment type="caution">
    <text evidence="2">The sequence shown here is derived from an EMBL/GenBank/DDBJ whole genome shotgun (WGS) entry which is preliminary data.</text>
</comment>
<dbReference type="AlphaFoldDB" id="A0A699WD63"/>
<dbReference type="EMBL" id="BKCJ011643766">
    <property type="protein sequence ID" value="GFD45257.1"/>
    <property type="molecule type" value="Genomic_DNA"/>
</dbReference>
<feature type="non-terminal residue" evidence="2">
    <location>
        <position position="1"/>
    </location>
</feature>
<feature type="compositionally biased region" description="Low complexity" evidence="1">
    <location>
        <begin position="71"/>
        <end position="81"/>
    </location>
</feature>
<evidence type="ECO:0000256" key="1">
    <source>
        <dbReference type="SAM" id="MobiDB-lite"/>
    </source>
</evidence>